<dbReference type="OrthoDB" id="4290660at2"/>
<sequence length="65" mass="7075">MNVKTKYTLAAAAVGWTFLASQWSGKGCDFVPQSYALVLSHGQPNGSEGCKVETDGPQYTDQYDR</sequence>
<accession>A0A239NBI9</accession>
<feature type="region of interest" description="Disordered" evidence="1">
    <location>
        <begin position="42"/>
        <end position="65"/>
    </location>
</feature>
<organism evidence="2 3">
    <name type="scientific">Actinacidiphila glaucinigra</name>
    <dbReference type="NCBI Taxonomy" id="235986"/>
    <lineage>
        <taxon>Bacteria</taxon>
        <taxon>Bacillati</taxon>
        <taxon>Actinomycetota</taxon>
        <taxon>Actinomycetes</taxon>
        <taxon>Kitasatosporales</taxon>
        <taxon>Streptomycetaceae</taxon>
        <taxon>Actinacidiphila</taxon>
    </lineage>
</organism>
<dbReference type="RefSeq" id="WP_089228504.1">
    <property type="nucleotide sequence ID" value="NZ_FZOF01000033.1"/>
</dbReference>
<evidence type="ECO:0000313" key="2">
    <source>
        <dbReference type="EMBL" id="SNT51608.1"/>
    </source>
</evidence>
<evidence type="ECO:0000256" key="1">
    <source>
        <dbReference type="SAM" id="MobiDB-lite"/>
    </source>
</evidence>
<gene>
    <name evidence="2" type="ORF">SAMN05216252_13317</name>
</gene>
<dbReference type="Proteomes" id="UP000198280">
    <property type="component" value="Unassembled WGS sequence"/>
</dbReference>
<protein>
    <submittedName>
        <fullName evidence="2">Uncharacterized protein</fullName>
    </submittedName>
</protein>
<reference evidence="2 3" key="1">
    <citation type="submission" date="2017-06" db="EMBL/GenBank/DDBJ databases">
        <authorList>
            <person name="Kim H.J."/>
            <person name="Triplett B.A."/>
        </authorList>
    </citation>
    <scope>NUCLEOTIDE SEQUENCE [LARGE SCALE GENOMIC DNA]</scope>
    <source>
        <strain evidence="2 3">CGMCC 4.1858</strain>
    </source>
</reference>
<evidence type="ECO:0000313" key="3">
    <source>
        <dbReference type="Proteomes" id="UP000198280"/>
    </source>
</evidence>
<dbReference type="AlphaFoldDB" id="A0A239NBI9"/>
<proteinExistence type="predicted"/>
<name>A0A239NBI9_9ACTN</name>
<keyword evidence="3" id="KW-1185">Reference proteome</keyword>
<dbReference type="EMBL" id="FZOF01000033">
    <property type="protein sequence ID" value="SNT51608.1"/>
    <property type="molecule type" value="Genomic_DNA"/>
</dbReference>